<keyword evidence="8 9" id="KW-0472">Membrane</keyword>
<dbReference type="PANTHER" id="PTHR14360">
    <property type="entry name" value="PROTEIN FMP32, MITOCHONDRIAL"/>
    <property type="match status" value="1"/>
</dbReference>
<evidence type="ECO:0000256" key="1">
    <source>
        <dbReference type="ARBA" id="ARBA00004173"/>
    </source>
</evidence>
<evidence type="ECO:0000256" key="3">
    <source>
        <dbReference type="ARBA" id="ARBA00007224"/>
    </source>
</evidence>
<evidence type="ECO:0000313" key="11">
    <source>
        <dbReference type="Proteomes" id="UP001164746"/>
    </source>
</evidence>
<dbReference type="PANTHER" id="PTHR14360:SF1">
    <property type="entry name" value="PROTEIN FMP32, MITOCHONDRIAL"/>
    <property type="match status" value="1"/>
</dbReference>
<name>A0ABY7E465_MYAAR</name>
<comment type="subcellular location">
    <subcellularLocation>
        <location evidence="2">Membrane</location>
    </subcellularLocation>
    <subcellularLocation>
        <location evidence="1">Mitochondrion</location>
    </subcellularLocation>
</comment>
<organism evidence="10 11">
    <name type="scientific">Mya arenaria</name>
    <name type="common">Soft-shell clam</name>
    <dbReference type="NCBI Taxonomy" id="6604"/>
    <lineage>
        <taxon>Eukaryota</taxon>
        <taxon>Metazoa</taxon>
        <taxon>Spiralia</taxon>
        <taxon>Lophotrochozoa</taxon>
        <taxon>Mollusca</taxon>
        <taxon>Bivalvia</taxon>
        <taxon>Autobranchia</taxon>
        <taxon>Heteroconchia</taxon>
        <taxon>Euheterodonta</taxon>
        <taxon>Imparidentia</taxon>
        <taxon>Neoheterodontei</taxon>
        <taxon>Myida</taxon>
        <taxon>Myoidea</taxon>
        <taxon>Myidae</taxon>
        <taxon>Mya</taxon>
    </lineage>
</organism>
<dbReference type="InterPro" id="IPR024461">
    <property type="entry name" value="CCDC90-like"/>
</dbReference>
<keyword evidence="7" id="KW-0496">Mitochondrion</keyword>
<evidence type="ECO:0000256" key="9">
    <source>
        <dbReference type="SAM" id="Phobius"/>
    </source>
</evidence>
<keyword evidence="6" id="KW-0175">Coiled coil</keyword>
<evidence type="ECO:0000256" key="6">
    <source>
        <dbReference type="ARBA" id="ARBA00023054"/>
    </source>
</evidence>
<protein>
    <submittedName>
        <fullName evidence="10">FMP32-like protein</fullName>
    </submittedName>
</protein>
<evidence type="ECO:0000256" key="5">
    <source>
        <dbReference type="ARBA" id="ARBA00022989"/>
    </source>
</evidence>
<evidence type="ECO:0000256" key="8">
    <source>
        <dbReference type="ARBA" id="ARBA00023136"/>
    </source>
</evidence>
<proteinExistence type="inferred from homology"/>
<comment type="similarity">
    <text evidence="3">Belongs to the CCDC90 family.</text>
</comment>
<dbReference type="Pfam" id="PF07798">
    <property type="entry name" value="CCDC90-like"/>
    <property type="match status" value="1"/>
</dbReference>
<accession>A0ABY7E465</accession>
<keyword evidence="11" id="KW-1185">Reference proteome</keyword>
<reference evidence="10" key="1">
    <citation type="submission" date="2022-11" db="EMBL/GenBank/DDBJ databases">
        <title>Centuries of genome instability and evolution in soft-shell clam transmissible cancer (bioRxiv).</title>
        <authorList>
            <person name="Hart S.F.M."/>
            <person name="Yonemitsu M.A."/>
            <person name="Giersch R.M."/>
            <person name="Beal B.F."/>
            <person name="Arriagada G."/>
            <person name="Davis B.W."/>
            <person name="Ostrander E.A."/>
            <person name="Goff S.P."/>
            <person name="Metzger M.J."/>
        </authorList>
    </citation>
    <scope>NUCLEOTIDE SEQUENCE</scope>
    <source>
        <strain evidence="10">MELC-2E11</strain>
        <tissue evidence="10">Siphon/mantle</tissue>
    </source>
</reference>
<evidence type="ECO:0000256" key="4">
    <source>
        <dbReference type="ARBA" id="ARBA00022692"/>
    </source>
</evidence>
<keyword evidence="4 9" id="KW-0812">Transmembrane</keyword>
<evidence type="ECO:0000256" key="2">
    <source>
        <dbReference type="ARBA" id="ARBA00004370"/>
    </source>
</evidence>
<dbReference type="Proteomes" id="UP001164746">
    <property type="component" value="Chromosome 4"/>
</dbReference>
<keyword evidence="5 9" id="KW-1133">Transmembrane helix</keyword>
<dbReference type="Gene3D" id="1.20.5.340">
    <property type="match status" value="1"/>
</dbReference>
<evidence type="ECO:0000313" key="10">
    <source>
        <dbReference type="EMBL" id="WAR01946.1"/>
    </source>
</evidence>
<gene>
    <name evidence="10" type="ORF">MAR_008504</name>
</gene>
<feature type="transmembrane region" description="Helical" evidence="9">
    <location>
        <begin position="159"/>
        <end position="178"/>
    </location>
</feature>
<sequence>MHILKTSPRARQIRLFCDAVGSNTDVGKIGSPAGFRLPFVSVDTLTICKRFRDAGFEERQAEIMTQVLYDVIQSSVEVQGRDMVSKTGLKQGILIKHLESKLDDAIKKLEGNVKLDINLEKSRAIEAHTQSEKNLQSLDNKIEVQISMLKTQHEKSRNTAIYTFIGMATTACSLYFAYLRLIH</sequence>
<evidence type="ECO:0000256" key="7">
    <source>
        <dbReference type="ARBA" id="ARBA00023128"/>
    </source>
</evidence>
<dbReference type="EMBL" id="CP111015">
    <property type="protein sequence ID" value="WAR01946.1"/>
    <property type="molecule type" value="Genomic_DNA"/>
</dbReference>